<evidence type="ECO:0000313" key="1">
    <source>
        <dbReference type="EMBL" id="BAE90777.1"/>
    </source>
</evidence>
<reference evidence="1" key="1">
    <citation type="journal article" date="2007" name="PLoS Biol.">
        <title>Rate of evolution in brain-expressed genes in humans and other primates.</title>
        <authorList>
            <person name="Wang H.-Y."/>
            <person name="Chien H.-C."/>
            <person name="Osada N."/>
            <person name="Hashimoto K."/>
            <person name="Sugano S."/>
            <person name="Gojobori T."/>
            <person name="Chou C.-K."/>
            <person name="Tsai S.-F."/>
            <person name="Wu C.-I."/>
            <person name="Shen C.-K.J."/>
        </authorList>
    </citation>
    <scope>NUCLEOTIDE SEQUENCE</scope>
</reference>
<accession>I7G7Y6</accession>
<sequence>MKMKLVLRRENYTPMFIVALPTIVKIWNLPNYPTINEWKNNKWIKNMWFIYTVKSYSAMKKNKILSFVTT</sequence>
<organism evidence="1">
    <name type="scientific">Macaca fascicularis</name>
    <name type="common">Crab-eating macaque</name>
    <name type="synonym">Cynomolgus monkey</name>
    <dbReference type="NCBI Taxonomy" id="9541"/>
    <lineage>
        <taxon>Eukaryota</taxon>
        <taxon>Metazoa</taxon>
        <taxon>Chordata</taxon>
        <taxon>Craniata</taxon>
        <taxon>Vertebrata</taxon>
        <taxon>Euteleostomi</taxon>
        <taxon>Mammalia</taxon>
        <taxon>Eutheria</taxon>
        <taxon>Euarchontoglires</taxon>
        <taxon>Primates</taxon>
        <taxon>Haplorrhini</taxon>
        <taxon>Catarrhini</taxon>
        <taxon>Cercopithecidae</taxon>
        <taxon>Cercopithecinae</taxon>
        <taxon>Macaca</taxon>
    </lineage>
</organism>
<name>I7G7Y6_MACFA</name>
<proteinExistence type="evidence at transcript level"/>
<protein>
    <submittedName>
        <fullName evidence="1">Macaca fascicularis brain cDNA, clone: QflA-23881</fullName>
    </submittedName>
</protein>
<dbReference type="EMBL" id="AB173715">
    <property type="protein sequence ID" value="BAE90777.1"/>
    <property type="molecule type" value="mRNA"/>
</dbReference>
<dbReference type="AlphaFoldDB" id="I7G7Y6"/>